<name>A0A2M6ITZ1_9BACT</name>
<evidence type="ECO:0000313" key="2">
    <source>
        <dbReference type="Proteomes" id="UP000231056"/>
    </source>
</evidence>
<sequence>MKYTKTHLLYTLIAVLALLYASNIYYTKSLTSALVELPVKLSFVIIQGPADACKNCFDAKSIVQSLETSQKTTYKTRVFPFDDPISLQYIEKYRIENLPAIIVAGDISNERVTDAWQSLSGKEVNKSVVLENLLPYYDLKTAKVKGVINATLIKDATCEECFDENIYLNILKNFGLIINDASTYDVGSPEGKTFIGKYTITKVPTLILSSGTQAYPNFINSWSEVGTIEEDGTLILRDVQKINTQYKEL</sequence>
<accession>A0A2M6ITZ1</accession>
<organism evidence="1 2">
    <name type="scientific">Candidatus Roizmanbacteria bacterium CG11_big_fil_rev_8_21_14_0_20_36_8</name>
    <dbReference type="NCBI Taxonomy" id="1974856"/>
    <lineage>
        <taxon>Bacteria</taxon>
        <taxon>Candidatus Roizmaniibacteriota</taxon>
    </lineage>
</organism>
<dbReference type="EMBL" id="PCVM01000082">
    <property type="protein sequence ID" value="PIQ73245.1"/>
    <property type="molecule type" value="Genomic_DNA"/>
</dbReference>
<evidence type="ECO:0000313" key="1">
    <source>
        <dbReference type="EMBL" id="PIQ73245.1"/>
    </source>
</evidence>
<protein>
    <recommendedName>
        <fullName evidence="3">Thioredoxin-like fold domain-containing protein</fullName>
    </recommendedName>
</protein>
<dbReference type="Gene3D" id="3.40.30.10">
    <property type="entry name" value="Glutaredoxin"/>
    <property type="match status" value="1"/>
</dbReference>
<proteinExistence type="predicted"/>
<dbReference type="AlphaFoldDB" id="A0A2M6ITZ1"/>
<comment type="caution">
    <text evidence="1">The sequence shown here is derived from an EMBL/GenBank/DDBJ whole genome shotgun (WGS) entry which is preliminary data.</text>
</comment>
<dbReference type="Proteomes" id="UP000231056">
    <property type="component" value="Unassembled WGS sequence"/>
</dbReference>
<reference evidence="1 2" key="1">
    <citation type="submission" date="2017-09" db="EMBL/GenBank/DDBJ databases">
        <title>Depth-based differentiation of microbial function through sediment-hosted aquifers and enrichment of novel symbionts in the deep terrestrial subsurface.</title>
        <authorList>
            <person name="Probst A.J."/>
            <person name="Ladd B."/>
            <person name="Jarett J.K."/>
            <person name="Geller-Mcgrath D.E."/>
            <person name="Sieber C.M."/>
            <person name="Emerson J.B."/>
            <person name="Anantharaman K."/>
            <person name="Thomas B.C."/>
            <person name="Malmstrom R."/>
            <person name="Stieglmeier M."/>
            <person name="Klingl A."/>
            <person name="Woyke T."/>
            <person name="Ryan C.M."/>
            <person name="Banfield J.F."/>
        </authorList>
    </citation>
    <scope>NUCLEOTIDE SEQUENCE [LARGE SCALE GENOMIC DNA]</scope>
    <source>
        <strain evidence="1">CG11_big_fil_rev_8_21_14_0_20_36_8</strain>
    </source>
</reference>
<gene>
    <name evidence="1" type="ORF">COV58_03550</name>
</gene>
<evidence type="ECO:0008006" key="3">
    <source>
        <dbReference type="Google" id="ProtNLM"/>
    </source>
</evidence>